<dbReference type="Proteomes" id="UP000596661">
    <property type="component" value="Chromosome 5"/>
</dbReference>
<name>A0A803R6Y7_CANSA</name>
<feature type="transmembrane region" description="Helical" evidence="1">
    <location>
        <begin position="71"/>
        <end position="94"/>
    </location>
</feature>
<organism evidence="2 3">
    <name type="scientific">Cannabis sativa</name>
    <name type="common">Hemp</name>
    <name type="synonym">Marijuana</name>
    <dbReference type="NCBI Taxonomy" id="3483"/>
    <lineage>
        <taxon>Eukaryota</taxon>
        <taxon>Viridiplantae</taxon>
        <taxon>Streptophyta</taxon>
        <taxon>Embryophyta</taxon>
        <taxon>Tracheophyta</taxon>
        <taxon>Spermatophyta</taxon>
        <taxon>Magnoliopsida</taxon>
        <taxon>eudicotyledons</taxon>
        <taxon>Gunneridae</taxon>
        <taxon>Pentapetalae</taxon>
        <taxon>rosids</taxon>
        <taxon>fabids</taxon>
        <taxon>Rosales</taxon>
        <taxon>Cannabaceae</taxon>
        <taxon>Cannabis</taxon>
    </lineage>
</organism>
<keyword evidence="1" id="KW-0472">Membrane</keyword>
<evidence type="ECO:0000313" key="3">
    <source>
        <dbReference type="Proteomes" id="UP000596661"/>
    </source>
</evidence>
<dbReference type="EMBL" id="UZAU01000550">
    <property type="status" value="NOT_ANNOTATED_CDS"/>
    <property type="molecule type" value="Genomic_DNA"/>
</dbReference>
<sequence length="108" mass="12183">MRAVTFAIPQRRRGGQIDGMSQHKLTELPCALTGHIIPIGLKDKNWDFTRLARNVPLHHYQMQLMARETCVLCLEVGTVIYASFIICLLSSLLVESVSNYLVKTSQLL</sequence>
<reference evidence="2" key="1">
    <citation type="submission" date="2018-11" db="EMBL/GenBank/DDBJ databases">
        <authorList>
            <person name="Grassa J C."/>
        </authorList>
    </citation>
    <scope>NUCLEOTIDE SEQUENCE [LARGE SCALE GENOMIC DNA]</scope>
</reference>
<gene>
    <name evidence="2" type="primary">LOC115716041</name>
</gene>
<dbReference type="AlphaFoldDB" id="A0A803R6Y7"/>
<keyword evidence="1" id="KW-0812">Transmembrane</keyword>
<dbReference type="Gramene" id="novel_model_5829_5bd9a17a.4.5bd9b13b">
    <property type="protein sequence ID" value="cds.novel_model_5829_5bd9a17a.4.5bd9b13b"/>
    <property type="gene ID" value="novel_gene_3001_5bd9a17a"/>
</dbReference>
<proteinExistence type="predicted"/>
<evidence type="ECO:0000313" key="2">
    <source>
        <dbReference type="EnsemblPlants" id="cds.novel_model_5829_5bd9a17a.4.5bd9b13b"/>
    </source>
</evidence>
<evidence type="ECO:0000256" key="1">
    <source>
        <dbReference type="SAM" id="Phobius"/>
    </source>
</evidence>
<keyword evidence="3" id="KW-1185">Reference proteome</keyword>
<keyword evidence="1" id="KW-1133">Transmembrane helix</keyword>
<accession>A0A803R6Y7</accession>
<dbReference type="EnsemblPlants" id="novel_model_5829_5bd9a17a.4.5bd9b13b">
    <property type="protein sequence ID" value="cds.novel_model_5829_5bd9a17a.4.5bd9b13b"/>
    <property type="gene ID" value="novel_gene_3001_5bd9a17a"/>
</dbReference>
<protein>
    <submittedName>
        <fullName evidence="2">Uncharacterized protein</fullName>
    </submittedName>
</protein>
<reference evidence="2" key="2">
    <citation type="submission" date="2021-03" db="UniProtKB">
        <authorList>
            <consortium name="EnsemblPlants"/>
        </authorList>
    </citation>
    <scope>IDENTIFICATION</scope>
</reference>